<dbReference type="EMBL" id="JACKVK010000014">
    <property type="protein sequence ID" value="MCV7424385.1"/>
    <property type="molecule type" value="Genomic_DNA"/>
</dbReference>
<organism evidence="1 2">
    <name type="scientific">Mycobacterium yunnanensis</name>
    <dbReference type="NCBI Taxonomy" id="368477"/>
    <lineage>
        <taxon>Bacteria</taxon>
        <taxon>Bacillati</taxon>
        <taxon>Actinomycetota</taxon>
        <taxon>Actinomycetes</taxon>
        <taxon>Mycobacteriales</taxon>
        <taxon>Mycobacteriaceae</taxon>
        <taxon>Mycobacterium</taxon>
    </lineage>
</organism>
<protein>
    <submittedName>
        <fullName evidence="1">Uncharacterized protein</fullName>
    </submittedName>
</protein>
<dbReference type="Proteomes" id="UP001141629">
    <property type="component" value="Unassembled WGS sequence"/>
</dbReference>
<gene>
    <name evidence="1" type="ORF">H7K45_27950</name>
</gene>
<dbReference type="RefSeq" id="WP_263999453.1">
    <property type="nucleotide sequence ID" value="NZ_JACKVK010000014.1"/>
</dbReference>
<reference evidence="1" key="2">
    <citation type="journal article" date="2022" name="BMC Genomics">
        <title>Comparative genome analysis of mycobacteria focusing on tRNA and non-coding RNA.</title>
        <authorList>
            <person name="Behra P.R.K."/>
            <person name="Pettersson B.M.F."/>
            <person name="Ramesh M."/>
            <person name="Das S."/>
            <person name="Dasgupta S."/>
            <person name="Kirsebom L.A."/>
        </authorList>
    </citation>
    <scope>NUCLEOTIDE SEQUENCE</scope>
    <source>
        <strain evidence="1">DSM 44838</strain>
    </source>
</reference>
<reference evidence="1" key="1">
    <citation type="submission" date="2020-07" db="EMBL/GenBank/DDBJ databases">
        <authorList>
            <person name="Pettersson B.M.F."/>
            <person name="Behra P.R.K."/>
            <person name="Ramesh M."/>
            <person name="Das S."/>
            <person name="Dasgupta S."/>
            <person name="Kirsebom L.A."/>
        </authorList>
    </citation>
    <scope>NUCLEOTIDE SEQUENCE</scope>
    <source>
        <strain evidence="1">DSM 44838</strain>
    </source>
</reference>
<dbReference type="AlphaFoldDB" id="A0A9X3BWI4"/>
<evidence type="ECO:0000313" key="1">
    <source>
        <dbReference type="EMBL" id="MCV7424385.1"/>
    </source>
</evidence>
<comment type="caution">
    <text evidence="1">The sequence shown here is derived from an EMBL/GenBank/DDBJ whole genome shotgun (WGS) entry which is preliminary data.</text>
</comment>
<evidence type="ECO:0000313" key="2">
    <source>
        <dbReference type="Proteomes" id="UP001141629"/>
    </source>
</evidence>
<name>A0A9X3BWI4_9MYCO</name>
<sequence>MFVALIVAALIVGATLSWRLYAVNTVHGGIIDRCHRDADINDAADMAETSRDDV</sequence>
<keyword evidence="2" id="KW-1185">Reference proteome</keyword>
<proteinExistence type="predicted"/>
<accession>A0A9X3BWI4</accession>